<dbReference type="AlphaFoldDB" id="A0A0F9L7R6"/>
<comment type="caution">
    <text evidence="1">The sequence shown here is derived from an EMBL/GenBank/DDBJ whole genome shotgun (WGS) entry which is preliminary data.</text>
</comment>
<organism evidence="1">
    <name type="scientific">marine sediment metagenome</name>
    <dbReference type="NCBI Taxonomy" id="412755"/>
    <lineage>
        <taxon>unclassified sequences</taxon>
        <taxon>metagenomes</taxon>
        <taxon>ecological metagenomes</taxon>
    </lineage>
</organism>
<accession>A0A0F9L7R6</accession>
<gene>
    <name evidence="1" type="ORF">LCGC14_1233970</name>
</gene>
<reference evidence="1" key="1">
    <citation type="journal article" date="2015" name="Nature">
        <title>Complex archaea that bridge the gap between prokaryotes and eukaryotes.</title>
        <authorList>
            <person name="Spang A."/>
            <person name="Saw J.H."/>
            <person name="Jorgensen S.L."/>
            <person name="Zaremba-Niedzwiedzka K."/>
            <person name="Martijn J."/>
            <person name="Lind A.E."/>
            <person name="van Eijk R."/>
            <person name="Schleper C."/>
            <person name="Guy L."/>
            <person name="Ettema T.J."/>
        </authorList>
    </citation>
    <scope>NUCLEOTIDE SEQUENCE</scope>
</reference>
<protein>
    <submittedName>
        <fullName evidence="1">Uncharacterized protein</fullName>
    </submittedName>
</protein>
<dbReference type="EMBL" id="LAZR01006611">
    <property type="protein sequence ID" value="KKM90899.1"/>
    <property type="molecule type" value="Genomic_DNA"/>
</dbReference>
<proteinExistence type="predicted"/>
<name>A0A0F9L7R6_9ZZZZ</name>
<sequence>MKIVLTLSEVLHRTHDWEKFCEEKGWSEWAVNEGGGDIEVSLTEEEAIKYGVLRPFGNLDRG</sequence>
<evidence type="ECO:0000313" key="1">
    <source>
        <dbReference type="EMBL" id="KKM90899.1"/>
    </source>
</evidence>